<feature type="transmembrane region" description="Helical" evidence="7">
    <location>
        <begin position="96"/>
        <end position="118"/>
    </location>
</feature>
<feature type="transmembrane region" description="Helical" evidence="7">
    <location>
        <begin position="72"/>
        <end position="90"/>
    </location>
</feature>
<dbReference type="PANTHER" id="PTHR23514">
    <property type="entry name" value="BYPASS OF STOP CODON PROTEIN 6"/>
    <property type="match status" value="1"/>
</dbReference>
<feature type="transmembrane region" description="Helical" evidence="7">
    <location>
        <begin position="360"/>
        <end position="383"/>
    </location>
</feature>
<dbReference type="InterPro" id="IPR051788">
    <property type="entry name" value="MFS_Transporter"/>
</dbReference>
<name>A0AAU9D9Z5_9LACO</name>
<feature type="transmembrane region" description="Helical" evidence="7">
    <location>
        <begin position="299"/>
        <end position="321"/>
    </location>
</feature>
<evidence type="ECO:0000256" key="7">
    <source>
        <dbReference type="SAM" id="Phobius"/>
    </source>
</evidence>
<evidence type="ECO:0000256" key="2">
    <source>
        <dbReference type="ARBA" id="ARBA00008335"/>
    </source>
</evidence>
<feature type="transmembrane region" description="Helical" evidence="7">
    <location>
        <begin position="12"/>
        <end position="30"/>
    </location>
</feature>
<evidence type="ECO:0000256" key="4">
    <source>
        <dbReference type="ARBA" id="ARBA00022692"/>
    </source>
</evidence>
<feature type="transmembrane region" description="Helical" evidence="7">
    <location>
        <begin position="130"/>
        <end position="150"/>
    </location>
</feature>
<keyword evidence="10" id="KW-1185">Reference proteome</keyword>
<dbReference type="PANTHER" id="PTHR23514:SF3">
    <property type="entry name" value="BYPASS OF STOP CODON PROTEIN 6"/>
    <property type="match status" value="1"/>
</dbReference>
<keyword evidence="5 7" id="KW-1133">Transmembrane helix</keyword>
<evidence type="ECO:0000256" key="5">
    <source>
        <dbReference type="ARBA" id="ARBA00022989"/>
    </source>
</evidence>
<dbReference type="InterPro" id="IPR020846">
    <property type="entry name" value="MFS_dom"/>
</dbReference>
<evidence type="ECO:0000259" key="8">
    <source>
        <dbReference type="PROSITE" id="PS50850"/>
    </source>
</evidence>
<evidence type="ECO:0000256" key="6">
    <source>
        <dbReference type="ARBA" id="ARBA00023136"/>
    </source>
</evidence>
<dbReference type="Pfam" id="PF07690">
    <property type="entry name" value="MFS_1"/>
    <property type="match status" value="1"/>
</dbReference>
<evidence type="ECO:0000256" key="1">
    <source>
        <dbReference type="ARBA" id="ARBA00004651"/>
    </source>
</evidence>
<feature type="transmembrane region" description="Helical" evidence="7">
    <location>
        <begin position="156"/>
        <end position="175"/>
    </location>
</feature>
<gene>
    <name evidence="9" type="ORF">XA3_16360</name>
</gene>
<dbReference type="PROSITE" id="PS50850">
    <property type="entry name" value="MFS"/>
    <property type="match status" value="1"/>
</dbReference>
<keyword evidence="6 7" id="KW-0472">Membrane</keyword>
<dbReference type="PROSITE" id="PS00216">
    <property type="entry name" value="SUGAR_TRANSPORT_1"/>
    <property type="match status" value="1"/>
</dbReference>
<sequence>MNKRQLSLSLYINYFIHGFGMIILTQNMQALSHHWQTPLATVSYVVSGNGIGRLLAYFVLGNLSDYFGRKIFINVGMISYFTFFVGMAFVKNIQVAYMFSILSGVAASALDSGTYTTFVEMGKRGGSSNILLKAFISIGEFILPLIISNLESRQMWYGWSFILAAAILVINFVFLNLQTFPERNLDDYETKVVNENLTKKSKALATVGLLGYGYTSMAVMILYTQWISLFVRKTFGFSQSLSHWLLSLYSVGSITGVILIFLLLRQGVAETKLLVSLNALSLLALFVVCYSSVPFISMSAAFLFGFSAAGGVLQIGLNLFIKLYPHIKGRITGSFFTFGSFAAFSIPIITGWLSKKSVANAIRFDLVVCALGLFFVSLTAWALRNSKKEQ</sequence>
<dbReference type="SUPFAM" id="SSF103473">
    <property type="entry name" value="MFS general substrate transporter"/>
    <property type="match status" value="1"/>
</dbReference>
<dbReference type="RefSeq" id="WP_317635000.1">
    <property type="nucleotide sequence ID" value="NZ_AP026802.1"/>
</dbReference>
<dbReference type="InterPro" id="IPR011701">
    <property type="entry name" value="MFS"/>
</dbReference>
<dbReference type="KEGG" id="xap:XA3_16360"/>
<dbReference type="GO" id="GO:0005886">
    <property type="term" value="C:plasma membrane"/>
    <property type="evidence" value="ECO:0007669"/>
    <property type="project" value="UniProtKB-SubCell"/>
</dbReference>
<keyword evidence="3" id="KW-0813">Transport</keyword>
<proteinExistence type="inferred from homology"/>
<feature type="transmembrane region" description="Helical" evidence="7">
    <location>
        <begin position="273"/>
        <end position="293"/>
    </location>
</feature>
<feature type="transmembrane region" description="Helical" evidence="7">
    <location>
        <begin position="42"/>
        <end position="60"/>
    </location>
</feature>
<accession>A0AAU9D9Z5</accession>
<dbReference type="GO" id="GO:0022857">
    <property type="term" value="F:transmembrane transporter activity"/>
    <property type="evidence" value="ECO:0007669"/>
    <property type="project" value="InterPro"/>
</dbReference>
<reference evidence="9 10" key="1">
    <citation type="journal article" date="2023" name="Microbiol. Spectr.">
        <title>Symbiosis of Carpenter Bees with Uncharacterized Lactic Acid Bacteria Showing NAD Auxotrophy.</title>
        <authorList>
            <person name="Kawasaki S."/>
            <person name="Ozawa K."/>
            <person name="Mori T."/>
            <person name="Yamamoto A."/>
            <person name="Ito M."/>
            <person name="Ohkuma M."/>
            <person name="Sakamoto M."/>
            <person name="Matsutani M."/>
        </authorList>
    </citation>
    <scope>NUCLEOTIDE SEQUENCE [LARGE SCALE GENOMIC DNA]</scope>
    <source>
        <strain evidence="9 10">XA3</strain>
    </source>
</reference>
<comment type="similarity">
    <text evidence="2">Belongs to the major facilitator superfamily.</text>
</comment>
<feature type="domain" description="Major facilitator superfamily (MFS) profile" evidence="8">
    <location>
        <begin position="6"/>
        <end position="388"/>
    </location>
</feature>
<evidence type="ECO:0000313" key="9">
    <source>
        <dbReference type="EMBL" id="BDR59195.1"/>
    </source>
</evidence>
<dbReference type="EMBL" id="AP026802">
    <property type="protein sequence ID" value="BDR59195.1"/>
    <property type="molecule type" value="Genomic_DNA"/>
</dbReference>
<feature type="transmembrane region" description="Helical" evidence="7">
    <location>
        <begin position="244"/>
        <end position="264"/>
    </location>
</feature>
<dbReference type="InterPro" id="IPR005829">
    <property type="entry name" value="Sugar_transporter_CS"/>
</dbReference>
<comment type="subcellular location">
    <subcellularLocation>
        <location evidence="1">Cell membrane</location>
        <topology evidence="1">Multi-pass membrane protein</topology>
    </subcellularLocation>
</comment>
<dbReference type="AlphaFoldDB" id="A0AAU9D9Z5"/>
<dbReference type="InterPro" id="IPR036259">
    <property type="entry name" value="MFS_trans_sf"/>
</dbReference>
<protein>
    <submittedName>
        <fullName evidence="9">MFS transporter</fullName>
    </submittedName>
</protein>
<dbReference type="Proteomes" id="UP001321861">
    <property type="component" value="Chromosome"/>
</dbReference>
<organism evidence="9 10">
    <name type="scientific">Xylocopilactobacillus apicola</name>
    <dbReference type="NCBI Taxonomy" id="2932184"/>
    <lineage>
        <taxon>Bacteria</taxon>
        <taxon>Bacillati</taxon>
        <taxon>Bacillota</taxon>
        <taxon>Bacilli</taxon>
        <taxon>Lactobacillales</taxon>
        <taxon>Lactobacillaceae</taxon>
        <taxon>Xylocopilactobacillus</taxon>
    </lineage>
</organism>
<dbReference type="Gene3D" id="1.20.1250.20">
    <property type="entry name" value="MFS general substrate transporter like domains"/>
    <property type="match status" value="2"/>
</dbReference>
<evidence type="ECO:0000313" key="10">
    <source>
        <dbReference type="Proteomes" id="UP001321861"/>
    </source>
</evidence>
<feature type="transmembrane region" description="Helical" evidence="7">
    <location>
        <begin position="333"/>
        <end position="354"/>
    </location>
</feature>
<keyword evidence="4 7" id="KW-0812">Transmembrane</keyword>
<feature type="transmembrane region" description="Helical" evidence="7">
    <location>
        <begin position="203"/>
        <end position="224"/>
    </location>
</feature>
<evidence type="ECO:0000256" key="3">
    <source>
        <dbReference type="ARBA" id="ARBA00022448"/>
    </source>
</evidence>